<dbReference type="Proteomes" id="UP001056120">
    <property type="component" value="Linkage Group LG08"/>
</dbReference>
<comment type="caution">
    <text evidence="1">The sequence shown here is derived from an EMBL/GenBank/DDBJ whole genome shotgun (WGS) entry which is preliminary data.</text>
</comment>
<evidence type="ECO:0000313" key="1">
    <source>
        <dbReference type="EMBL" id="KAI3806939.1"/>
    </source>
</evidence>
<proteinExistence type="predicted"/>
<reference evidence="1 2" key="2">
    <citation type="journal article" date="2022" name="Mol. Ecol. Resour.">
        <title>The genomes of chicory, endive, great burdock and yacon provide insights into Asteraceae paleo-polyploidization history and plant inulin production.</title>
        <authorList>
            <person name="Fan W."/>
            <person name="Wang S."/>
            <person name="Wang H."/>
            <person name="Wang A."/>
            <person name="Jiang F."/>
            <person name="Liu H."/>
            <person name="Zhao H."/>
            <person name="Xu D."/>
            <person name="Zhang Y."/>
        </authorList>
    </citation>
    <scope>NUCLEOTIDE SEQUENCE [LARGE SCALE GENOMIC DNA]</scope>
    <source>
        <strain evidence="2">cv. Yunnan</strain>
        <tissue evidence="1">Leaves</tissue>
    </source>
</reference>
<protein>
    <submittedName>
        <fullName evidence="1">Uncharacterized protein</fullName>
    </submittedName>
</protein>
<sequence>MGERLESQIHNHHLWLKLKTLDAVSLSIHLKWGPRRANQRFCVTGGSWSFAGALVHGGNGGETLGDSEDVEPGG</sequence>
<keyword evidence="2" id="KW-1185">Reference proteome</keyword>
<name>A0ACB9IG08_9ASTR</name>
<gene>
    <name evidence="1" type="ORF">L1987_22857</name>
</gene>
<organism evidence="1 2">
    <name type="scientific">Smallanthus sonchifolius</name>
    <dbReference type="NCBI Taxonomy" id="185202"/>
    <lineage>
        <taxon>Eukaryota</taxon>
        <taxon>Viridiplantae</taxon>
        <taxon>Streptophyta</taxon>
        <taxon>Embryophyta</taxon>
        <taxon>Tracheophyta</taxon>
        <taxon>Spermatophyta</taxon>
        <taxon>Magnoliopsida</taxon>
        <taxon>eudicotyledons</taxon>
        <taxon>Gunneridae</taxon>
        <taxon>Pentapetalae</taxon>
        <taxon>asterids</taxon>
        <taxon>campanulids</taxon>
        <taxon>Asterales</taxon>
        <taxon>Asteraceae</taxon>
        <taxon>Asteroideae</taxon>
        <taxon>Heliantheae alliance</taxon>
        <taxon>Millerieae</taxon>
        <taxon>Smallanthus</taxon>
    </lineage>
</organism>
<dbReference type="EMBL" id="CM042025">
    <property type="protein sequence ID" value="KAI3806939.1"/>
    <property type="molecule type" value="Genomic_DNA"/>
</dbReference>
<accession>A0ACB9IG08</accession>
<evidence type="ECO:0000313" key="2">
    <source>
        <dbReference type="Proteomes" id="UP001056120"/>
    </source>
</evidence>
<reference evidence="2" key="1">
    <citation type="journal article" date="2022" name="Mol. Ecol. Resour.">
        <title>The genomes of chicory, endive, great burdock and yacon provide insights into Asteraceae palaeo-polyploidization history and plant inulin production.</title>
        <authorList>
            <person name="Fan W."/>
            <person name="Wang S."/>
            <person name="Wang H."/>
            <person name="Wang A."/>
            <person name="Jiang F."/>
            <person name="Liu H."/>
            <person name="Zhao H."/>
            <person name="Xu D."/>
            <person name="Zhang Y."/>
        </authorList>
    </citation>
    <scope>NUCLEOTIDE SEQUENCE [LARGE SCALE GENOMIC DNA]</scope>
    <source>
        <strain evidence="2">cv. Yunnan</strain>
    </source>
</reference>